<dbReference type="Proteomes" id="UP001155110">
    <property type="component" value="Unassembled WGS sequence"/>
</dbReference>
<evidence type="ECO:0000313" key="1">
    <source>
        <dbReference type="EMBL" id="MCS4159170.1"/>
    </source>
</evidence>
<accession>A0AAW5PB71</accession>
<gene>
    <name evidence="1" type="ORF">GGP99_003156</name>
</gene>
<evidence type="ECO:0000313" key="2">
    <source>
        <dbReference type="Proteomes" id="UP001155110"/>
    </source>
</evidence>
<dbReference type="EMBL" id="JANTZM010000019">
    <property type="protein sequence ID" value="MCS4159170.1"/>
    <property type="molecule type" value="Genomic_DNA"/>
</dbReference>
<proteinExistence type="predicted"/>
<dbReference type="AlphaFoldDB" id="A0AAW5PB71"/>
<sequence>MIPDPTVQFGEKVLRRDGKIEPDWDSEVLRKVEKRLIPDSKRILRHCGRPEDF</sequence>
<protein>
    <submittedName>
        <fullName evidence="1">Uncharacterized protein</fullName>
    </submittedName>
</protein>
<reference evidence="1" key="1">
    <citation type="submission" date="2022-08" db="EMBL/GenBank/DDBJ databases">
        <title>Genomic Encyclopedia of Type Strains, Phase V (KMG-V): Genome sequencing to study the core and pangenomes of soil and plant-associated prokaryotes.</title>
        <authorList>
            <person name="Whitman W."/>
        </authorList>
    </citation>
    <scope>NUCLEOTIDE SEQUENCE</scope>
    <source>
        <strain evidence="1">SP3002</strain>
    </source>
</reference>
<name>A0AAW5PB71_9BACT</name>
<comment type="caution">
    <text evidence="1">The sequence shown here is derived from an EMBL/GenBank/DDBJ whole genome shotgun (WGS) entry which is preliminary data.</text>
</comment>
<organism evidence="1 2">
    <name type="scientific">Salinibacter ruber</name>
    <dbReference type="NCBI Taxonomy" id="146919"/>
    <lineage>
        <taxon>Bacteria</taxon>
        <taxon>Pseudomonadati</taxon>
        <taxon>Rhodothermota</taxon>
        <taxon>Rhodothermia</taxon>
        <taxon>Rhodothermales</taxon>
        <taxon>Salinibacteraceae</taxon>
        <taxon>Salinibacter</taxon>
    </lineage>
</organism>